<dbReference type="AlphaFoldDB" id="A0ABD5YDK1"/>
<protein>
    <submittedName>
        <fullName evidence="2">Molecular chaperone TorD family protein</fullName>
    </submittedName>
</protein>
<reference evidence="2 3" key="1">
    <citation type="journal article" date="2019" name="Int. J. Syst. Evol. Microbiol.">
        <title>The Global Catalogue of Microorganisms (GCM) 10K type strain sequencing project: providing services to taxonomists for standard genome sequencing and annotation.</title>
        <authorList>
            <consortium name="The Broad Institute Genomics Platform"/>
            <consortium name="The Broad Institute Genome Sequencing Center for Infectious Disease"/>
            <person name="Wu L."/>
            <person name="Ma J."/>
        </authorList>
    </citation>
    <scope>NUCLEOTIDE SEQUENCE [LARGE SCALE GENOMIC DNA]</scope>
    <source>
        <strain evidence="2 3">Q85</strain>
    </source>
</reference>
<feature type="compositionally biased region" description="Basic and acidic residues" evidence="1">
    <location>
        <begin position="283"/>
        <end position="292"/>
    </location>
</feature>
<dbReference type="Proteomes" id="UP001596390">
    <property type="component" value="Unassembled WGS sequence"/>
</dbReference>
<feature type="compositionally biased region" description="Basic and acidic residues" evidence="1">
    <location>
        <begin position="7"/>
        <end position="21"/>
    </location>
</feature>
<feature type="region of interest" description="Disordered" evidence="1">
    <location>
        <begin position="271"/>
        <end position="292"/>
    </location>
</feature>
<comment type="caution">
    <text evidence="2">The sequence shown here is derived from an EMBL/GenBank/DDBJ whole genome shotgun (WGS) entry which is preliminary data.</text>
</comment>
<evidence type="ECO:0000313" key="2">
    <source>
        <dbReference type="EMBL" id="MFC7186507.1"/>
    </source>
</evidence>
<dbReference type="InterPro" id="IPR036411">
    <property type="entry name" value="TorD-like_sf"/>
</dbReference>
<proteinExistence type="predicted"/>
<name>A0ABD5YDK1_9EURY</name>
<evidence type="ECO:0000313" key="3">
    <source>
        <dbReference type="Proteomes" id="UP001596390"/>
    </source>
</evidence>
<keyword evidence="3" id="KW-1185">Reference proteome</keyword>
<dbReference type="Gene3D" id="1.10.3480.10">
    <property type="entry name" value="TorD-like"/>
    <property type="match status" value="1"/>
</dbReference>
<evidence type="ECO:0000256" key="1">
    <source>
        <dbReference type="SAM" id="MobiDB-lite"/>
    </source>
</evidence>
<dbReference type="SUPFAM" id="SSF89155">
    <property type="entry name" value="TorD-like"/>
    <property type="match status" value="1"/>
</dbReference>
<organism evidence="2 3">
    <name type="scientific">Halorubrum yunnanense</name>
    <dbReference type="NCBI Taxonomy" id="1526162"/>
    <lineage>
        <taxon>Archaea</taxon>
        <taxon>Methanobacteriati</taxon>
        <taxon>Methanobacteriota</taxon>
        <taxon>Stenosarchaea group</taxon>
        <taxon>Halobacteria</taxon>
        <taxon>Halobacteriales</taxon>
        <taxon>Haloferacaceae</taxon>
        <taxon>Halorubrum</taxon>
    </lineage>
</organism>
<accession>A0ABD5YDK1</accession>
<dbReference type="Pfam" id="PF02613">
    <property type="entry name" value="Nitrate_red_del"/>
    <property type="match status" value="1"/>
</dbReference>
<gene>
    <name evidence="2" type="ORF">ACFQMK_06310</name>
</gene>
<sequence length="292" mass="30916">MTVSEPTSERGAPRFDDGLPRDAIDEVTAARGSVYALAAAALTEPSEGVYERFADGSLDEAMTTLVGRSGLDVDPPDLTVEDDRETLAARYNDLFVVGYSEVIDGTDGTVENQGPPASLYESTYRSDVSWNDVNLDLARAYEHFGCEIGGDERRHHDHVRLELEFAGYLCRLAAAGGGGVGEAAGADGATVASDGDDTPADEAEPANLDRARLDFHDRHLSVLSSGLRNALDEEPGTSVYGRLARFLDAFVAADVDDLAVRLDAGAGIEREHAVADGSDGDGDDGHNGGERQ</sequence>
<feature type="region of interest" description="Disordered" evidence="1">
    <location>
        <begin position="1"/>
        <end position="21"/>
    </location>
</feature>
<dbReference type="InterPro" id="IPR020945">
    <property type="entry name" value="DMSO/NO3_reduct_chaperone"/>
</dbReference>
<dbReference type="RefSeq" id="WP_267663461.1">
    <property type="nucleotide sequence ID" value="NZ_JAODIX010000028.1"/>
</dbReference>
<dbReference type="EMBL" id="JBHSZZ010000028">
    <property type="protein sequence ID" value="MFC7186507.1"/>
    <property type="molecule type" value="Genomic_DNA"/>
</dbReference>